<dbReference type="Proteomes" id="UP000001312">
    <property type="component" value="Unassembled WGS sequence"/>
</dbReference>
<dbReference type="InParanoid" id="A7EY28"/>
<proteinExistence type="predicted"/>
<dbReference type="HOGENOM" id="CLU_2832726_0_0_1"/>
<dbReference type="EMBL" id="CH476635">
    <property type="protein sequence ID" value="EDN94370.1"/>
    <property type="molecule type" value="Genomic_DNA"/>
</dbReference>
<keyword evidence="2" id="KW-1185">Reference proteome</keyword>
<dbReference type="KEGG" id="ssl:SS1G_10243"/>
<reference evidence="2" key="1">
    <citation type="journal article" date="2011" name="PLoS Genet.">
        <title>Genomic analysis of the necrotrophic fungal pathogens Sclerotinia sclerotiorum and Botrytis cinerea.</title>
        <authorList>
            <person name="Amselem J."/>
            <person name="Cuomo C.A."/>
            <person name="van Kan J.A."/>
            <person name="Viaud M."/>
            <person name="Benito E.P."/>
            <person name="Couloux A."/>
            <person name="Coutinho P.M."/>
            <person name="de Vries R.P."/>
            <person name="Dyer P.S."/>
            <person name="Fillinger S."/>
            <person name="Fournier E."/>
            <person name="Gout L."/>
            <person name="Hahn M."/>
            <person name="Kohn L."/>
            <person name="Lapalu N."/>
            <person name="Plummer K.M."/>
            <person name="Pradier J.M."/>
            <person name="Quevillon E."/>
            <person name="Sharon A."/>
            <person name="Simon A."/>
            <person name="ten Have A."/>
            <person name="Tudzynski B."/>
            <person name="Tudzynski P."/>
            <person name="Wincker P."/>
            <person name="Andrew M."/>
            <person name="Anthouard V."/>
            <person name="Beever R.E."/>
            <person name="Beffa R."/>
            <person name="Benoit I."/>
            <person name="Bouzid O."/>
            <person name="Brault B."/>
            <person name="Chen Z."/>
            <person name="Choquer M."/>
            <person name="Collemare J."/>
            <person name="Cotton P."/>
            <person name="Danchin E.G."/>
            <person name="Da Silva C."/>
            <person name="Gautier A."/>
            <person name="Giraud C."/>
            <person name="Giraud T."/>
            <person name="Gonzalez C."/>
            <person name="Grossetete S."/>
            <person name="Guldener U."/>
            <person name="Henrissat B."/>
            <person name="Howlett B.J."/>
            <person name="Kodira C."/>
            <person name="Kretschmer M."/>
            <person name="Lappartient A."/>
            <person name="Leroch M."/>
            <person name="Levis C."/>
            <person name="Mauceli E."/>
            <person name="Neuveglise C."/>
            <person name="Oeser B."/>
            <person name="Pearson M."/>
            <person name="Poulain J."/>
            <person name="Poussereau N."/>
            <person name="Quesneville H."/>
            <person name="Rascle C."/>
            <person name="Schumacher J."/>
            <person name="Segurens B."/>
            <person name="Sexton A."/>
            <person name="Silva E."/>
            <person name="Sirven C."/>
            <person name="Soanes D.M."/>
            <person name="Talbot N.J."/>
            <person name="Templeton M."/>
            <person name="Yandava C."/>
            <person name="Yarden O."/>
            <person name="Zeng Q."/>
            <person name="Rollins J.A."/>
            <person name="Lebrun M.H."/>
            <person name="Dickman M."/>
        </authorList>
    </citation>
    <scope>NUCLEOTIDE SEQUENCE [LARGE SCALE GENOMIC DNA]</scope>
    <source>
        <strain evidence="2">ATCC 18683 / 1980 / Ss-1</strain>
    </source>
</reference>
<sequence length="66" mass="8058">MKNSQIRRKLEIEDLDWWKQLAEGQDRGYYFIAEEVMYLRMPRYSHAASMVAMPFHVLRKSGYRFL</sequence>
<evidence type="ECO:0000313" key="2">
    <source>
        <dbReference type="Proteomes" id="UP000001312"/>
    </source>
</evidence>
<evidence type="ECO:0000313" key="1">
    <source>
        <dbReference type="EMBL" id="EDN94370.1"/>
    </source>
</evidence>
<protein>
    <submittedName>
        <fullName evidence="1">Uncharacterized protein</fullName>
    </submittedName>
</protein>
<dbReference type="RefSeq" id="XP_001588696.1">
    <property type="nucleotide sequence ID" value="XM_001588646.1"/>
</dbReference>
<dbReference type="AlphaFoldDB" id="A7EY28"/>
<gene>
    <name evidence="1" type="ORF">SS1G_10243</name>
</gene>
<accession>A7EY28</accession>
<name>A7EY28_SCLS1</name>
<organism evidence="1 2">
    <name type="scientific">Sclerotinia sclerotiorum (strain ATCC 18683 / 1980 / Ss-1)</name>
    <name type="common">White mold</name>
    <name type="synonym">Whetzelinia sclerotiorum</name>
    <dbReference type="NCBI Taxonomy" id="665079"/>
    <lineage>
        <taxon>Eukaryota</taxon>
        <taxon>Fungi</taxon>
        <taxon>Dikarya</taxon>
        <taxon>Ascomycota</taxon>
        <taxon>Pezizomycotina</taxon>
        <taxon>Leotiomycetes</taxon>
        <taxon>Helotiales</taxon>
        <taxon>Sclerotiniaceae</taxon>
        <taxon>Sclerotinia</taxon>
    </lineage>
</organism>
<dbReference type="GeneID" id="5484851"/>